<reference evidence="1 2" key="1">
    <citation type="journal article" date="2022" name="Allergy">
        <title>Genome assembly and annotation of Periplaneta americana reveal a comprehensive cockroach allergen profile.</title>
        <authorList>
            <person name="Wang L."/>
            <person name="Xiong Q."/>
            <person name="Saelim N."/>
            <person name="Wang L."/>
            <person name="Nong W."/>
            <person name="Wan A.T."/>
            <person name="Shi M."/>
            <person name="Liu X."/>
            <person name="Cao Q."/>
            <person name="Hui J.H.L."/>
            <person name="Sookrung N."/>
            <person name="Leung T.F."/>
            <person name="Tungtrongchitr A."/>
            <person name="Tsui S.K.W."/>
        </authorList>
    </citation>
    <scope>NUCLEOTIDE SEQUENCE [LARGE SCALE GENOMIC DNA]</scope>
    <source>
        <strain evidence="1">PWHHKU_190912</strain>
    </source>
</reference>
<evidence type="ECO:0000313" key="1">
    <source>
        <dbReference type="EMBL" id="KAJ4450788.1"/>
    </source>
</evidence>
<proteinExistence type="predicted"/>
<evidence type="ECO:0000313" key="2">
    <source>
        <dbReference type="Proteomes" id="UP001148838"/>
    </source>
</evidence>
<dbReference type="Proteomes" id="UP001148838">
    <property type="component" value="Unassembled WGS sequence"/>
</dbReference>
<sequence length="95" mass="11136">MSTGSSTESYPTFAHIGLRENPGKNLNQDSNSEYNFAVGGFISYHRFNIKEEITWTKFYCTEIVRGYGRYPDKPNPITVRQQLFLRRRRQCSCCR</sequence>
<gene>
    <name evidence="1" type="ORF">ANN_02218</name>
</gene>
<dbReference type="EMBL" id="JAJSOF020000001">
    <property type="protein sequence ID" value="KAJ4450788.1"/>
    <property type="molecule type" value="Genomic_DNA"/>
</dbReference>
<accession>A0ABQ8TWS5</accession>
<protein>
    <submittedName>
        <fullName evidence="1">Uncharacterized protein</fullName>
    </submittedName>
</protein>
<comment type="caution">
    <text evidence="1">The sequence shown here is derived from an EMBL/GenBank/DDBJ whole genome shotgun (WGS) entry which is preliminary data.</text>
</comment>
<organism evidence="1 2">
    <name type="scientific">Periplaneta americana</name>
    <name type="common">American cockroach</name>
    <name type="synonym">Blatta americana</name>
    <dbReference type="NCBI Taxonomy" id="6978"/>
    <lineage>
        <taxon>Eukaryota</taxon>
        <taxon>Metazoa</taxon>
        <taxon>Ecdysozoa</taxon>
        <taxon>Arthropoda</taxon>
        <taxon>Hexapoda</taxon>
        <taxon>Insecta</taxon>
        <taxon>Pterygota</taxon>
        <taxon>Neoptera</taxon>
        <taxon>Polyneoptera</taxon>
        <taxon>Dictyoptera</taxon>
        <taxon>Blattodea</taxon>
        <taxon>Blattoidea</taxon>
        <taxon>Blattidae</taxon>
        <taxon>Blattinae</taxon>
        <taxon>Periplaneta</taxon>
    </lineage>
</organism>
<keyword evidence="2" id="KW-1185">Reference proteome</keyword>
<name>A0ABQ8TWS5_PERAM</name>